<dbReference type="EMBL" id="JALJOU010000038">
    <property type="protein sequence ID" value="KAK9832778.1"/>
    <property type="molecule type" value="Genomic_DNA"/>
</dbReference>
<accession>A0AAW1RGK5</accession>
<sequence length="569" mass="58946">MAPSRAAAERKIALCVSSWSADSTLYAWTFAKNYFLRKQRDANGTQVLSPLDRLFIVHVWREGKHRERERWSTGGPLLRGLDVALANYRHTVVELEPMNGNVHSALLDFAVREDVDILILGSRESKGAVHKLVQPGSMGSTSDSVKARCKCPCLIVRPATARNEKMRIRSNVNLGALLEAQGGYHAAFDAAFSARAAAAAAPQADDMRKVVLAFEGLDVGRRMLAWAAQYVLFPDDEVFVVHCNKVARAGVKGARKAAAAASAAAVTGAEAEEDDVDEEVLAAVAEELPKIHVALCIQLKEDVKAGLCELAEAHGADLLVVGHAHSSRLRKTFTTSTASHLAHHAPCPTLIIPYKHLGLEPAQSEVLPGEEAAAAAAAVAGEKGGAVGGRRGSVGRLDADQGGQCASSGAGGALEWLAEISPRGLRPAPNTAPPAAAAGPSQASTPTAALTPSLGSGRGGSGGGRGMERSVFAAAPAGNGAAHVQVDGASGGAASRLMASPPGAWQAPPEAPLAAELQRQLHERTCENAALKEQVRVLQTQLQALSASAAPGPPIPVSPACHAAAAPTV</sequence>
<evidence type="ECO:0000259" key="3">
    <source>
        <dbReference type="Pfam" id="PF00582"/>
    </source>
</evidence>
<dbReference type="InterPro" id="IPR014729">
    <property type="entry name" value="Rossmann-like_a/b/a_fold"/>
</dbReference>
<feature type="domain" description="UspA" evidence="3">
    <location>
        <begin position="82"/>
        <end position="157"/>
    </location>
</feature>
<name>A0AAW1RGK5_9CHLO</name>
<dbReference type="AlphaFoldDB" id="A0AAW1RGK5"/>
<reference evidence="4 5" key="1">
    <citation type="journal article" date="2024" name="Nat. Commun.">
        <title>Phylogenomics reveals the evolutionary origins of lichenization in chlorophyte algae.</title>
        <authorList>
            <person name="Puginier C."/>
            <person name="Libourel C."/>
            <person name="Otte J."/>
            <person name="Skaloud P."/>
            <person name="Haon M."/>
            <person name="Grisel S."/>
            <person name="Petersen M."/>
            <person name="Berrin J.G."/>
            <person name="Delaux P.M."/>
            <person name="Dal Grande F."/>
            <person name="Keller J."/>
        </authorList>
    </citation>
    <scope>NUCLEOTIDE SEQUENCE [LARGE SCALE GENOMIC DNA]</scope>
    <source>
        <strain evidence="4 5">SAG 245.80</strain>
    </source>
</reference>
<organism evidence="4 5">
    <name type="scientific">Elliptochloris bilobata</name>
    <dbReference type="NCBI Taxonomy" id="381761"/>
    <lineage>
        <taxon>Eukaryota</taxon>
        <taxon>Viridiplantae</taxon>
        <taxon>Chlorophyta</taxon>
        <taxon>core chlorophytes</taxon>
        <taxon>Trebouxiophyceae</taxon>
        <taxon>Trebouxiophyceae incertae sedis</taxon>
        <taxon>Elliptochloris clade</taxon>
        <taxon>Elliptochloris</taxon>
    </lineage>
</organism>
<evidence type="ECO:0000256" key="2">
    <source>
        <dbReference type="SAM" id="MobiDB-lite"/>
    </source>
</evidence>
<dbReference type="PANTHER" id="PTHR31964">
    <property type="entry name" value="ADENINE NUCLEOTIDE ALPHA HYDROLASES-LIKE SUPERFAMILY PROTEIN"/>
    <property type="match status" value="1"/>
</dbReference>
<dbReference type="CDD" id="cd23659">
    <property type="entry name" value="USP_At3g01520-like"/>
    <property type="match status" value="1"/>
</dbReference>
<keyword evidence="5" id="KW-1185">Reference proteome</keyword>
<feature type="compositionally biased region" description="Low complexity" evidence="2">
    <location>
        <begin position="427"/>
        <end position="449"/>
    </location>
</feature>
<dbReference type="InterPro" id="IPR006016">
    <property type="entry name" value="UspA"/>
</dbReference>
<feature type="domain" description="UspA" evidence="3">
    <location>
        <begin position="207"/>
        <end position="353"/>
    </location>
</feature>
<feature type="region of interest" description="Disordered" evidence="2">
    <location>
        <begin position="423"/>
        <end position="468"/>
    </location>
</feature>
<feature type="compositionally biased region" description="Gly residues" evidence="2">
    <location>
        <begin position="456"/>
        <end position="465"/>
    </location>
</feature>
<dbReference type="PANTHER" id="PTHR31964:SF113">
    <property type="entry name" value="USPA DOMAIN-CONTAINING PROTEIN"/>
    <property type="match status" value="1"/>
</dbReference>
<evidence type="ECO:0000313" key="4">
    <source>
        <dbReference type="EMBL" id="KAK9832778.1"/>
    </source>
</evidence>
<gene>
    <name evidence="4" type="ORF">WJX81_000319</name>
</gene>
<dbReference type="SUPFAM" id="SSF52402">
    <property type="entry name" value="Adenine nucleotide alpha hydrolases-like"/>
    <property type="match status" value="2"/>
</dbReference>
<dbReference type="Pfam" id="PF00582">
    <property type="entry name" value="Usp"/>
    <property type="match status" value="2"/>
</dbReference>
<evidence type="ECO:0000313" key="5">
    <source>
        <dbReference type="Proteomes" id="UP001445335"/>
    </source>
</evidence>
<proteinExistence type="predicted"/>
<feature type="coiled-coil region" evidence="1">
    <location>
        <begin position="514"/>
        <end position="548"/>
    </location>
</feature>
<evidence type="ECO:0000256" key="1">
    <source>
        <dbReference type="SAM" id="Coils"/>
    </source>
</evidence>
<comment type="caution">
    <text evidence="4">The sequence shown here is derived from an EMBL/GenBank/DDBJ whole genome shotgun (WGS) entry which is preliminary data.</text>
</comment>
<dbReference type="Gene3D" id="3.40.50.620">
    <property type="entry name" value="HUPs"/>
    <property type="match status" value="2"/>
</dbReference>
<dbReference type="Proteomes" id="UP001445335">
    <property type="component" value="Unassembled WGS sequence"/>
</dbReference>
<protein>
    <recommendedName>
        <fullName evidence="3">UspA domain-containing protein</fullName>
    </recommendedName>
</protein>
<keyword evidence="1" id="KW-0175">Coiled coil</keyword>